<dbReference type="Proteomes" id="UP000005850">
    <property type="component" value="Chromosome"/>
</dbReference>
<dbReference type="EMBL" id="CP007806">
    <property type="protein sequence ID" value="AIG26742.1"/>
    <property type="molecule type" value="Genomic_DNA"/>
</dbReference>
<dbReference type="Pfam" id="PF01477">
    <property type="entry name" value="PLAT"/>
    <property type="match status" value="1"/>
</dbReference>
<dbReference type="Gene3D" id="2.60.60.20">
    <property type="entry name" value="PLAT/LH2 domain"/>
    <property type="match status" value="1"/>
</dbReference>
<dbReference type="InterPro" id="IPR001024">
    <property type="entry name" value="PLAT/LH2_dom"/>
</dbReference>
<evidence type="ECO:0000313" key="3">
    <source>
        <dbReference type="Proteomes" id="UP000005850"/>
    </source>
</evidence>
<dbReference type="PROSITE" id="PS50095">
    <property type="entry name" value="PLAT"/>
    <property type="match status" value="1"/>
</dbReference>
<dbReference type="HOGENOM" id="CLU_1913075_0_0_9"/>
<proteinExistence type="predicted"/>
<dbReference type="SMR" id="A0A075R2G9"/>
<dbReference type="RefSeq" id="WP_003337673.1">
    <property type="nucleotide sequence ID" value="NZ_CP007806.1"/>
</dbReference>
<feature type="domain" description="PLAT" evidence="1">
    <location>
        <begin position="29"/>
        <end position="132"/>
    </location>
</feature>
<accession>A0A075R2G9</accession>
<dbReference type="InterPro" id="IPR036392">
    <property type="entry name" value="PLAT/LH2_dom_sf"/>
</dbReference>
<dbReference type="SUPFAM" id="SSF49723">
    <property type="entry name" value="Lipase/lipooxygenase domain (PLAT/LH2 domain)"/>
    <property type="match status" value="1"/>
</dbReference>
<name>A0A075R2G9_BRELA</name>
<reference evidence="2 3" key="1">
    <citation type="journal article" date="2011" name="J. Bacteriol.">
        <title>Genome sequence of Brevibacillus laterosporus LMG 15441, a pathogen of invertebrates.</title>
        <authorList>
            <person name="Djukic M."/>
            <person name="Poehlein A."/>
            <person name="Thurmer A."/>
            <person name="Daniel R."/>
        </authorList>
    </citation>
    <scope>NUCLEOTIDE SEQUENCE [LARGE SCALE GENOMIC DNA]</scope>
    <source>
        <strain evidence="2 3">LMG 15441</strain>
    </source>
</reference>
<evidence type="ECO:0000313" key="2">
    <source>
        <dbReference type="EMBL" id="AIG26742.1"/>
    </source>
</evidence>
<protein>
    <recommendedName>
        <fullName evidence="1">PLAT domain-containing protein</fullName>
    </recommendedName>
</protein>
<evidence type="ECO:0000259" key="1">
    <source>
        <dbReference type="PROSITE" id="PS50095"/>
    </source>
</evidence>
<keyword evidence="3" id="KW-1185">Reference proteome</keyword>
<sequence>MASLAAPIEVQEKVAAFPEKIGISYDDGYKNTVIIETDSEADSDTDANISIALYGYKYRTDAIALQGIFEAGDKETFYLFTEKPMDGKGYGLSWEKDEWKPAWKIKSVTINGTYYKIDEWMGLKGSHDSITR</sequence>
<dbReference type="KEGG" id="blr:BRLA_c024220"/>
<organism evidence="2 3">
    <name type="scientific">Brevibacillus laterosporus LMG 15441</name>
    <dbReference type="NCBI Taxonomy" id="1042163"/>
    <lineage>
        <taxon>Bacteria</taxon>
        <taxon>Bacillati</taxon>
        <taxon>Bacillota</taxon>
        <taxon>Bacilli</taxon>
        <taxon>Bacillales</taxon>
        <taxon>Paenibacillaceae</taxon>
        <taxon>Brevibacillus</taxon>
    </lineage>
</organism>
<dbReference type="AlphaFoldDB" id="A0A075R2G9"/>
<gene>
    <name evidence="2" type="ORF">BRLA_c024220</name>
</gene>